<gene>
    <name evidence="1" type="primary">yrdA</name>
    <name evidence="1" type="ORF">NCTC12020_00109</name>
</gene>
<dbReference type="OrthoDB" id="9803036at2"/>
<sequence length="182" mass="19462">MLPFNGKYPKLDPKSCLMPGAEIAGDVELKEFASLWQNVAARGDVNKIVVGRYTNVQDNSVLHVDDDKACVLGDYVTIGHGAIVHASTLEDNVLVGMGAIVLSGCHIGTGSIIAAGAVVLENTTIPPYSLVVGCPAKVIRTDETQVERIHNQALKYKNLWTEKYGLLPNAGGEMYKDGAKIV</sequence>
<dbReference type="InterPro" id="IPR047324">
    <property type="entry name" value="LbH_gamma_CA-like"/>
</dbReference>
<reference evidence="1 2" key="1">
    <citation type="submission" date="2018-06" db="EMBL/GenBank/DDBJ databases">
        <authorList>
            <consortium name="Pathogen Informatics"/>
            <person name="Doyle S."/>
        </authorList>
    </citation>
    <scope>NUCLEOTIDE SEQUENCE [LARGE SCALE GENOMIC DNA]</scope>
    <source>
        <strain evidence="1 2">NCTC12020</strain>
    </source>
</reference>
<proteinExistence type="predicted"/>
<evidence type="ECO:0000313" key="2">
    <source>
        <dbReference type="Proteomes" id="UP000255367"/>
    </source>
</evidence>
<dbReference type="Gene3D" id="2.160.10.10">
    <property type="entry name" value="Hexapeptide repeat proteins"/>
    <property type="match status" value="1"/>
</dbReference>
<dbReference type="EMBL" id="UHIO01000001">
    <property type="protein sequence ID" value="SUP39673.1"/>
    <property type="molecule type" value="Genomic_DNA"/>
</dbReference>
<dbReference type="InterPro" id="IPR001451">
    <property type="entry name" value="Hexapep"/>
</dbReference>
<keyword evidence="2" id="KW-1185">Reference proteome</keyword>
<dbReference type="Pfam" id="PF00132">
    <property type="entry name" value="Hexapep"/>
    <property type="match status" value="1"/>
</dbReference>
<dbReference type="PANTHER" id="PTHR13061">
    <property type="entry name" value="DYNACTIN SUBUNIT P25"/>
    <property type="match status" value="1"/>
</dbReference>
<name>A0A380NG91_9FIRM</name>
<dbReference type="SUPFAM" id="SSF51161">
    <property type="entry name" value="Trimeric LpxA-like enzymes"/>
    <property type="match status" value="1"/>
</dbReference>
<dbReference type="InterPro" id="IPR011004">
    <property type="entry name" value="Trimer_LpxA-like_sf"/>
</dbReference>
<dbReference type="AlphaFoldDB" id="A0A380NG91"/>
<accession>A0A380NG91</accession>
<dbReference type="CDD" id="cd04645">
    <property type="entry name" value="LbH_gamma_CA_like"/>
    <property type="match status" value="1"/>
</dbReference>
<dbReference type="InterPro" id="IPR050484">
    <property type="entry name" value="Transf_Hexapept/Carb_Anhydrase"/>
</dbReference>
<dbReference type="PANTHER" id="PTHR13061:SF29">
    <property type="entry name" value="GAMMA CARBONIC ANHYDRASE-LIKE 1, MITOCHONDRIAL-RELATED"/>
    <property type="match status" value="1"/>
</dbReference>
<organism evidence="1 2">
    <name type="scientific">Veillonella criceti</name>
    <dbReference type="NCBI Taxonomy" id="103891"/>
    <lineage>
        <taxon>Bacteria</taxon>
        <taxon>Bacillati</taxon>
        <taxon>Bacillota</taxon>
        <taxon>Negativicutes</taxon>
        <taxon>Veillonellales</taxon>
        <taxon>Veillonellaceae</taxon>
        <taxon>Veillonella</taxon>
    </lineage>
</organism>
<dbReference type="RefSeq" id="WP_115309392.1">
    <property type="nucleotide sequence ID" value="NZ_UHIO01000001.1"/>
</dbReference>
<evidence type="ECO:0000313" key="1">
    <source>
        <dbReference type="EMBL" id="SUP39673.1"/>
    </source>
</evidence>
<protein>
    <submittedName>
        <fullName evidence="1">Carnitine operon protein CaiE</fullName>
    </submittedName>
</protein>
<dbReference type="Proteomes" id="UP000255367">
    <property type="component" value="Unassembled WGS sequence"/>
</dbReference>